<sequence length="236" mass="27004">MERHRQTFNQVMSHFKYSAKRVSEWSGIEPTKLSKFRRGRRDLEAGEFLSLIGSLPHEAQKYFWENFLGEDLPTVEEFAKLRVKKILTEIAQELTTEKVSNATENLGGMMPNSWWSPVPQDSFLNSGGFVNLSFKARTRLANWLKVAAQLQGLTPDQFASLCRPGDREFLAFYRNLLIPNQDLEFNLDELIPFLPYLPEVATWRSDSPVITQGVYKGTVSDLIRLLESDGLKSLSI</sequence>
<protein>
    <submittedName>
        <fullName evidence="1">Uncharacterized protein</fullName>
    </submittedName>
</protein>
<name>A0A6B3NCC1_9CYAN</name>
<dbReference type="AlphaFoldDB" id="A0A6B3NCC1"/>
<comment type="caution">
    <text evidence="1">The sequence shown here is derived from an EMBL/GenBank/DDBJ whole genome shotgun (WGS) entry which is preliminary data.</text>
</comment>
<evidence type="ECO:0000313" key="1">
    <source>
        <dbReference type="EMBL" id="NER28575.1"/>
    </source>
</evidence>
<organism evidence="1">
    <name type="scientific">Symploca sp. SIO1C4</name>
    <dbReference type="NCBI Taxonomy" id="2607765"/>
    <lineage>
        <taxon>Bacteria</taxon>
        <taxon>Bacillati</taxon>
        <taxon>Cyanobacteriota</taxon>
        <taxon>Cyanophyceae</taxon>
        <taxon>Coleofasciculales</taxon>
        <taxon>Coleofasciculaceae</taxon>
        <taxon>Symploca</taxon>
    </lineage>
</organism>
<proteinExistence type="predicted"/>
<dbReference type="EMBL" id="JAAHFQ010000232">
    <property type="protein sequence ID" value="NER28575.1"/>
    <property type="molecule type" value="Genomic_DNA"/>
</dbReference>
<gene>
    <name evidence="1" type="ORF">F6J89_13310</name>
</gene>
<accession>A0A6B3NCC1</accession>
<reference evidence="1" key="1">
    <citation type="submission" date="2019-11" db="EMBL/GenBank/DDBJ databases">
        <title>Genomic insights into an expanded diversity of filamentous marine cyanobacteria reveals the extraordinary biosynthetic potential of Moorea and Okeania.</title>
        <authorList>
            <person name="Ferreira Leao T."/>
            <person name="Wang M."/>
            <person name="Moss N."/>
            <person name="Da Silva R."/>
            <person name="Sanders J."/>
            <person name="Nurk S."/>
            <person name="Gurevich A."/>
            <person name="Humphrey G."/>
            <person name="Reher R."/>
            <person name="Zhu Q."/>
            <person name="Belda-Ferre P."/>
            <person name="Glukhov E."/>
            <person name="Rex R."/>
            <person name="Dorrestein P.C."/>
            <person name="Knight R."/>
            <person name="Pevzner P."/>
            <person name="Gerwick W.H."/>
            <person name="Gerwick L."/>
        </authorList>
    </citation>
    <scope>NUCLEOTIDE SEQUENCE</scope>
    <source>
        <strain evidence="1">SIO1C4</strain>
    </source>
</reference>